<dbReference type="AlphaFoldDB" id="A0AAV2NVI0"/>
<evidence type="ECO:0000313" key="3">
    <source>
        <dbReference type="Proteomes" id="UP001497644"/>
    </source>
</evidence>
<dbReference type="Proteomes" id="UP001497644">
    <property type="component" value="Chromosome 4"/>
</dbReference>
<proteinExistence type="predicted"/>
<gene>
    <name evidence="2" type="ORF">LPLAT_LOCUS9344</name>
</gene>
<dbReference type="EMBL" id="OZ034827">
    <property type="protein sequence ID" value="CAL1683659.1"/>
    <property type="molecule type" value="Genomic_DNA"/>
</dbReference>
<protein>
    <submittedName>
        <fullName evidence="2">Uncharacterized protein</fullName>
    </submittedName>
</protein>
<evidence type="ECO:0000313" key="2">
    <source>
        <dbReference type="EMBL" id="CAL1683659.1"/>
    </source>
</evidence>
<organism evidence="2 3">
    <name type="scientific">Lasius platythorax</name>
    <dbReference type="NCBI Taxonomy" id="488582"/>
    <lineage>
        <taxon>Eukaryota</taxon>
        <taxon>Metazoa</taxon>
        <taxon>Ecdysozoa</taxon>
        <taxon>Arthropoda</taxon>
        <taxon>Hexapoda</taxon>
        <taxon>Insecta</taxon>
        <taxon>Pterygota</taxon>
        <taxon>Neoptera</taxon>
        <taxon>Endopterygota</taxon>
        <taxon>Hymenoptera</taxon>
        <taxon>Apocrita</taxon>
        <taxon>Aculeata</taxon>
        <taxon>Formicoidea</taxon>
        <taxon>Formicidae</taxon>
        <taxon>Formicinae</taxon>
        <taxon>Lasius</taxon>
        <taxon>Lasius</taxon>
    </lineage>
</organism>
<name>A0AAV2NVI0_9HYME</name>
<reference evidence="2" key="1">
    <citation type="submission" date="2024-04" db="EMBL/GenBank/DDBJ databases">
        <authorList>
            <consortium name="Molecular Ecology Group"/>
        </authorList>
    </citation>
    <scope>NUCLEOTIDE SEQUENCE</scope>
</reference>
<keyword evidence="1" id="KW-0812">Transmembrane</keyword>
<feature type="transmembrane region" description="Helical" evidence="1">
    <location>
        <begin position="16"/>
        <end position="39"/>
    </location>
</feature>
<accession>A0AAV2NVI0</accession>
<sequence length="77" mass="8889">MLMDIDLRKNNDDNDLAVYLAVTSYVLVAYAHVWCRQWILDRVADRKTRGNVLGTPFWARRTECCAARSEGERTVAK</sequence>
<keyword evidence="1" id="KW-0472">Membrane</keyword>
<keyword evidence="1" id="KW-1133">Transmembrane helix</keyword>
<evidence type="ECO:0000256" key="1">
    <source>
        <dbReference type="SAM" id="Phobius"/>
    </source>
</evidence>
<keyword evidence="3" id="KW-1185">Reference proteome</keyword>